<reference evidence="1 2" key="1">
    <citation type="submission" date="2024-04" db="EMBL/GenBank/DDBJ databases">
        <title>Tritrichomonas musculus Genome.</title>
        <authorList>
            <person name="Alves-Ferreira E."/>
            <person name="Grigg M."/>
            <person name="Lorenzi H."/>
            <person name="Galac M."/>
        </authorList>
    </citation>
    <scope>NUCLEOTIDE SEQUENCE [LARGE SCALE GENOMIC DNA]</scope>
    <source>
        <strain evidence="1 2">EAF2021</strain>
    </source>
</reference>
<dbReference type="PANTHER" id="PTHR24159">
    <property type="match status" value="1"/>
</dbReference>
<keyword evidence="2" id="KW-1185">Reference proteome</keyword>
<comment type="caution">
    <text evidence="1">The sequence shown here is derived from an EMBL/GenBank/DDBJ whole genome shotgun (WGS) entry which is preliminary data.</text>
</comment>
<evidence type="ECO:0000313" key="1">
    <source>
        <dbReference type="EMBL" id="KAK8840919.1"/>
    </source>
</evidence>
<gene>
    <name evidence="1" type="ORF">M9Y10_027751</name>
</gene>
<organism evidence="1 2">
    <name type="scientific">Tritrichomonas musculus</name>
    <dbReference type="NCBI Taxonomy" id="1915356"/>
    <lineage>
        <taxon>Eukaryota</taxon>
        <taxon>Metamonada</taxon>
        <taxon>Parabasalia</taxon>
        <taxon>Tritrichomonadida</taxon>
        <taxon>Tritrichomonadidae</taxon>
        <taxon>Tritrichomonas</taxon>
    </lineage>
</organism>
<dbReference type="PANTHER" id="PTHR24159:SF5">
    <property type="entry name" value="ANK_REP_REGION DOMAIN-CONTAINING PROTEIN"/>
    <property type="match status" value="1"/>
</dbReference>
<accession>A0ABR2H3Y6</accession>
<protein>
    <recommendedName>
        <fullName evidence="3">DUF3447 domain-containing protein</fullName>
    </recommendedName>
</protein>
<dbReference type="SUPFAM" id="SSF48403">
    <property type="entry name" value="Ankyrin repeat"/>
    <property type="match status" value="1"/>
</dbReference>
<name>A0ABR2H3Y6_9EUKA</name>
<dbReference type="Proteomes" id="UP001470230">
    <property type="component" value="Unassembled WGS sequence"/>
</dbReference>
<evidence type="ECO:0008006" key="3">
    <source>
        <dbReference type="Google" id="ProtNLM"/>
    </source>
</evidence>
<sequence length="603" mass="70892">MEGLFLNKEKISLFSKIQNNLKALKPNASQYAINQIINQIPPKFLAEKEDFMTLCLLFAYYGRNSFTSYKGNAVKIFEKIIDYMKKHLQNESSFVWKLFGGLFYFKLWMHEEGLISIEQIIQFSQSDSTNYTIEYFLPEIIEQEPEIYYKQIKYKLNKPELEEKIEDYKKLRKRHFKWLRDSANYQDPAYKEIETNKLRLAIKMDDIDAFQKIISNTNISLNSNIHESALENVFLVPSEVSLLEYAAELNSIKIFKFLIMNGVTISKYMIYAAIGSRNYDIIHIIEQLSQENYKFNSIIWSVSYWHDELTEYTLNFHNDNFIEKSEAISERKNDTIELISQTFKSINFCFFESTILPFLENNPEFVNDNINEIIMCSINDNSCYFFNELVKHSKFDINYISEREESISFFGLALRNDNTAAIEFLLKHPLFDINRPIFKDLSPLHLSCRYFTETKIVEKICKMPNLDVNLRCQNNHLTAFELGGANGNIYALKYLTKNFKNLEMTAFEILFFHCLRTDHLMTLKILMDYYIDVKNPLNPYQLVTSLIDNNHGNANFKLDFVDKFSKILCEILKSKVRPPKGLAIRSIRAGLKAKKNCLKKENE</sequence>
<dbReference type="Gene3D" id="1.25.40.20">
    <property type="entry name" value="Ankyrin repeat-containing domain"/>
    <property type="match status" value="1"/>
</dbReference>
<dbReference type="InterPro" id="IPR036770">
    <property type="entry name" value="Ankyrin_rpt-contain_sf"/>
</dbReference>
<proteinExistence type="predicted"/>
<dbReference type="InterPro" id="IPR002110">
    <property type="entry name" value="Ankyrin_rpt"/>
</dbReference>
<dbReference type="EMBL" id="JAPFFF010000043">
    <property type="protein sequence ID" value="KAK8840919.1"/>
    <property type="molecule type" value="Genomic_DNA"/>
</dbReference>
<dbReference type="SMART" id="SM00248">
    <property type="entry name" value="ANK"/>
    <property type="match status" value="6"/>
</dbReference>
<evidence type="ECO:0000313" key="2">
    <source>
        <dbReference type="Proteomes" id="UP001470230"/>
    </source>
</evidence>